<dbReference type="GO" id="GO:0005615">
    <property type="term" value="C:extracellular space"/>
    <property type="evidence" value="ECO:0007669"/>
    <property type="project" value="UniProtKB-KW"/>
</dbReference>
<evidence type="ECO:0000256" key="3">
    <source>
        <dbReference type="ARBA" id="ARBA00022514"/>
    </source>
</evidence>
<evidence type="ECO:0000256" key="5">
    <source>
        <dbReference type="ARBA" id="ARBA00022729"/>
    </source>
</evidence>
<dbReference type="Pfam" id="PF00048">
    <property type="entry name" value="IL8"/>
    <property type="match status" value="1"/>
</dbReference>
<dbReference type="SUPFAM" id="SSF54117">
    <property type="entry name" value="Interleukin 8-like chemokines"/>
    <property type="match status" value="1"/>
</dbReference>
<keyword evidence="11" id="KW-1185">Reference proteome</keyword>
<evidence type="ECO:0000256" key="7">
    <source>
        <dbReference type="ARBA" id="ARBA00023198"/>
    </source>
</evidence>
<accession>A0AAV6ZLZ2</accession>
<keyword evidence="6" id="KW-1015">Disulfide bond</keyword>
<evidence type="ECO:0000256" key="1">
    <source>
        <dbReference type="ARBA" id="ARBA00004613"/>
    </source>
</evidence>
<dbReference type="Gene3D" id="2.40.50.40">
    <property type="match status" value="1"/>
</dbReference>
<dbReference type="PANTHER" id="PTHR12015">
    <property type="entry name" value="SMALL INDUCIBLE CYTOKINE A"/>
    <property type="match status" value="1"/>
</dbReference>
<keyword evidence="5 8" id="KW-0732">Signal</keyword>
<keyword evidence="2" id="KW-0145">Chemotaxis</keyword>
<reference evidence="10" key="1">
    <citation type="thesis" date="2020" institute="ProQuest LLC" country="789 East Eisenhower Parkway, Ann Arbor, MI, USA">
        <title>Comparative Genomics and Chromosome Evolution.</title>
        <authorList>
            <person name="Mudd A.B."/>
        </authorList>
    </citation>
    <scope>NUCLEOTIDE SEQUENCE</scope>
    <source>
        <strain evidence="10">237g6f4</strain>
        <tissue evidence="10">Blood</tissue>
    </source>
</reference>
<evidence type="ECO:0000313" key="11">
    <source>
        <dbReference type="Proteomes" id="UP000824782"/>
    </source>
</evidence>
<feature type="signal peptide" evidence="8">
    <location>
        <begin position="1"/>
        <end position="23"/>
    </location>
</feature>
<dbReference type="CDD" id="cd00272">
    <property type="entry name" value="Chemokine_CC"/>
    <property type="match status" value="1"/>
</dbReference>
<dbReference type="EMBL" id="WNYA01000388">
    <property type="protein sequence ID" value="KAG8548534.1"/>
    <property type="molecule type" value="Genomic_DNA"/>
</dbReference>
<gene>
    <name evidence="10" type="ORF">GDO81_025084</name>
</gene>
<sequence>MAPTTLIIFLMVASMYAICQVSSANMMTSDCCLKTIDKEIPYNNVKCYRTQTTAMGCNIDATIFVTRRNKHLCAPPGSEWVKDLMVKLDTHKKHFKKVCKR</sequence>
<evidence type="ECO:0000256" key="2">
    <source>
        <dbReference type="ARBA" id="ARBA00022500"/>
    </source>
</evidence>
<evidence type="ECO:0000259" key="9">
    <source>
        <dbReference type="SMART" id="SM00199"/>
    </source>
</evidence>
<dbReference type="GO" id="GO:0006955">
    <property type="term" value="P:immune response"/>
    <property type="evidence" value="ECO:0007669"/>
    <property type="project" value="InterPro"/>
</dbReference>
<dbReference type="SMART" id="SM00199">
    <property type="entry name" value="SCY"/>
    <property type="match status" value="1"/>
</dbReference>
<feature type="chain" id="PRO_5043933309" description="Chemokine interleukin-8-like domain-containing protein" evidence="8">
    <location>
        <begin position="24"/>
        <end position="101"/>
    </location>
</feature>
<evidence type="ECO:0000256" key="6">
    <source>
        <dbReference type="ARBA" id="ARBA00023157"/>
    </source>
</evidence>
<organism evidence="10 11">
    <name type="scientific">Engystomops pustulosus</name>
    <name type="common">Tungara frog</name>
    <name type="synonym">Physalaemus pustulosus</name>
    <dbReference type="NCBI Taxonomy" id="76066"/>
    <lineage>
        <taxon>Eukaryota</taxon>
        <taxon>Metazoa</taxon>
        <taxon>Chordata</taxon>
        <taxon>Craniata</taxon>
        <taxon>Vertebrata</taxon>
        <taxon>Euteleostomi</taxon>
        <taxon>Amphibia</taxon>
        <taxon>Batrachia</taxon>
        <taxon>Anura</taxon>
        <taxon>Neobatrachia</taxon>
        <taxon>Hyloidea</taxon>
        <taxon>Leptodactylidae</taxon>
        <taxon>Leiuperinae</taxon>
        <taxon>Engystomops</taxon>
    </lineage>
</organism>
<evidence type="ECO:0000256" key="4">
    <source>
        <dbReference type="ARBA" id="ARBA00022525"/>
    </source>
</evidence>
<dbReference type="InterPro" id="IPR039809">
    <property type="entry name" value="Chemokine_b/g/d"/>
</dbReference>
<keyword evidence="3" id="KW-0202">Cytokine</keyword>
<dbReference type="AlphaFoldDB" id="A0AAV6ZLZ2"/>
<dbReference type="GO" id="GO:0006954">
    <property type="term" value="P:inflammatory response"/>
    <property type="evidence" value="ECO:0007669"/>
    <property type="project" value="UniProtKB-KW"/>
</dbReference>
<proteinExistence type="predicted"/>
<keyword evidence="7" id="KW-0395">Inflammatory response</keyword>
<evidence type="ECO:0000313" key="10">
    <source>
        <dbReference type="EMBL" id="KAG8548534.1"/>
    </source>
</evidence>
<protein>
    <recommendedName>
        <fullName evidence="9">Chemokine interleukin-8-like domain-containing protein</fullName>
    </recommendedName>
</protein>
<dbReference type="FunFam" id="2.40.50.40:FF:000012">
    <property type="entry name" value="C-C motif chemokine"/>
    <property type="match status" value="1"/>
</dbReference>
<comment type="caution">
    <text evidence="10">The sequence shown here is derived from an EMBL/GenBank/DDBJ whole genome shotgun (WGS) entry which is preliminary data.</text>
</comment>
<name>A0AAV6ZLZ2_ENGPU</name>
<dbReference type="Proteomes" id="UP000824782">
    <property type="component" value="Unassembled WGS sequence"/>
</dbReference>
<dbReference type="GO" id="GO:0008009">
    <property type="term" value="F:chemokine activity"/>
    <property type="evidence" value="ECO:0007669"/>
    <property type="project" value="InterPro"/>
</dbReference>
<dbReference type="InterPro" id="IPR036048">
    <property type="entry name" value="Interleukin_8-like_sf"/>
</dbReference>
<dbReference type="InterPro" id="IPR001811">
    <property type="entry name" value="Chemokine_IL8-like_dom"/>
</dbReference>
<keyword evidence="4" id="KW-0964">Secreted</keyword>
<comment type="subcellular location">
    <subcellularLocation>
        <location evidence="1">Secreted</location>
    </subcellularLocation>
</comment>
<feature type="domain" description="Chemokine interleukin-8-like" evidence="9">
    <location>
        <begin position="28"/>
        <end position="88"/>
    </location>
</feature>
<evidence type="ECO:0000256" key="8">
    <source>
        <dbReference type="SAM" id="SignalP"/>
    </source>
</evidence>